<gene>
    <name evidence="1" type="ORF">UFOVP257_17</name>
</gene>
<accession>A0A6J5LFQ0</accession>
<protein>
    <submittedName>
        <fullName evidence="1">Uncharacterized protein</fullName>
    </submittedName>
</protein>
<sequence>MAHFAELGENNVVLRVIVVADKDTSDDSGTEVEEIGANFCRNLLGGTWKKTSYNANIRKNYAGIGFTYDSNRDAFIPPKPFASWVLDEETCRWNPPVAMPTDGQLYIWNEVTQSWDAVPQ</sequence>
<evidence type="ECO:0000313" key="1">
    <source>
        <dbReference type="EMBL" id="CAB4132905.1"/>
    </source>
</evidence>
<proteinExistence type="predicted"/>
<dbReference type="EMBL" id="LR796274">
    <property type="protein sequence ID" value="CAB4132905.1"/>
    <property type="molecule type" value="Genomic_DNA"/>
</dbReference>
<organism evidence="1">
    <name type="scientific">uncultured Caudovirales phage</name>
    <dbReference type="NCBI Taxonomy" id="2100421"/>
    <lineage>
        <taxon>Viruses</taxon>
        <taxon>Duplodnaviria</taxon>
        <taxon>Heunggongvirae</taxon>
        <taxon>Uroviricota</taxon>
        <taxon>Caudoviricetes</taxon>
        <taxon>Peduoviridae</taxon>
        <taxon>Maltschvirus</taxon>
        <taxon>Maltschvirus maltsch</taxon>
    </lineage>
</organism>
<name>A0A6J5LFQ0_9CAUD</name>
<reference evidence="1" key="1">
    <citation type="submission" date="2020-04" db="EMBL/GenBank/DDBJ databases">
        <authorList>
            <person name="Chiriac C."/>
            <person name="Salcher M."/>
            <person name="Ghai R."/>
            <person name="Kavagutti S V."/>
        </authorList>
    </citation>
    <scope>NUCLEOTIDE SEQUENCE</scope>
</reference>